<evidence type="ECO:0000313" key="2">
    <source>
        <dbReference type="EMBL" id="SCB35185.1"/>
    </source>
</evidence>
<protein>
    <submittedName>
        <fullName evidence="2">ABC transporter</fullName>
    </submittedName>
</protein>
<evidence type="ECO:0000313" key="3">
    <source>
        <dbReference type="Proteomes" id="UP000199435"/>
    </source>
</evidence>
<gene>
    <name evidence="2" type="ORF">GA0061102_102332</name>
</gene>
<reference evidence="3" key="1">
    <citation type="submission" date="2016-08" db="EMBL/GenBank/DDBJ databases">
        <authorList>
            <person name="Varghese N."/>
            <person name="Submissions Spin"/>
        </authorList>
    </citation>
    <scope>NUCLEOTIDE SEQUENCE [LARGE SCALE GENOMIC DNA]</scope>
    <source>
        <strain evidence="3">HAMBI 2971</strain>
    </source>
</reference>
<organism evidence="2 3">
    <name type="scientific">Rhizobium miluonense</name>
    <dbReference type="NCBI Taxonomy" id="411945"/>
    <lineage>
        <taxon>Bacteria</taxon>
        <taxon>Pseudomonadati</taxon>
        <taxon>Pseudomonadota</taxon>
        <taxon>Alphaproteobacteria</taxon>
        <taxon>Hyphomicrobiales</taxon>
        <taxon>Rhizobiaceae</taxon>
        <taxon>Rhizobium/Agrobacterium group</taxon>
        <taxon>Rhizobium</taxon>
    </lineage>
</organism>
<dbReference type="InterPro" id="IPR003439">
    <property type="entry name" value="ABC_transporter-like_ATP-bd"/>
</dbReference>
<dbReference type="GO" id="GO:0005524">
    <property type="term" value="F:ATP binding"/>
    <property type="evidence" value="ECO:0007669"/>
    <property type="project" value="InterPro"/>
</dbReference>
<evidence type="ECO:0000259" key="1">
    <source>
        <dbReference type="Pfam" id="PF00005"/>
    </source>
</evidence>
<dbReference type="SUPFAM" id="SSF52540">
    <property type="entry name" value="P-loop containing nucleoside triphosphate hydrolases"/>
    <property type="match status" value="1"/>
</dbReference>
<dbReference type="AlphaFoldDB" id="A0A1C3W5T7"/>
<dbReference type="InterPro" id="IPR027417">
    <property type="entry name" value="P-loop_NTPase"/>
</dbReference>
<keyword evidence="3" id="KW-1185">Reference proteome</keyword>
<dbReference type="STRING" id="411945.GA0061102_102332"/>
<dbReference type="Proteomes" id="UP000199435">
    <property type="component" value="Unassembled WGS sequence"/>
</dbReference>
<accession>A0A1C3W5T7</accession>
<dbReference type="EMBL" id="FMAH01000023">
    <property type="protein sequence ID" value="SCB35185.1"/>
    <property type="molecule type" value="Genomic_DNA"/>
</dbReference>
<sequence length="127" mass="14014">MSGGKKQRLALARLLLHNPDIIVLDEKSRDNMMDMVIHELPKVTTISVAHRAELAAFTAARLPWSAARVAQSSSVNLILSIAGEKGARFCAVWIIGHLFRKAMPPHIKQRGPKTEIEVNLTCETPNP</sequence>
<dbReference type="Pfam" id="PF00005">
    <property type="entry name" value="ABC_tran"/>
    <property type="match status" value="1"/>
</dbReference>
<dbReference type="GO" id="GO:0016887">
    <property type="term" value="F:ATP hydrolysis activity"/>
    <property type="evidence" value="ECO:0007669"/>
    <property type="project" value="InterPro"/>
</dbReference>
<dbReference type="Gene3D" id="3.40.50.300">
    <property type="entry name" value="P-loop containing nucleotide triphosphate hydrolases"/>
    <property type="match status" value="1"/>
</dbReference>
<name>A0A1C3W5T7_9HYPH</name>
<proteinExistence type="predicted"/>
<feature type="domain" description="ABC transporter" evidence="1">
    <location>
        <begin position="1"/>
        <end position="26"/>
    </location>
</feature>